<name>A0A127PYL5_9BURK</name>
<dbReference type="GO" id="GO:0005506">
    <property type="term" value="F:iron ion binding"/>
    <property type="evidence" value="ECO:0007669"/>
    <property type="project" value="UniProtKB-ARBA"/>
</dbReference>
<dbReference type="InterPro" id="IPR008775">
    <property type="entry name" value="Phytyl_CoA_dOase-like"/>
</dbReference>
<dbReference type="AlphaFoldDB" id="A0A127PYL5"/>
<dbReference type="Pfam" id="PF05721">
    <property type="entry name" value="PhyH"/>
    <property type="match status" value="1"/>
</dbReference>
<dbReference type="Proteomes" id="UP000074914">
    <property type="component" value="Chromosome"/>
</dbReference>
<evidence type="ECO:0000313" key="3">
    <source>
        <dbReference type="EMBL" id="AMP12576.1"/>
    </source>
</evidence>
<dbReference type="EMBL" id="CP013236">
    <property type="protein sequence ID" value="AMP12576.1"/>
    <property type="molecule type" value="Genomic_DNA"/>
</dbReference>
<dbReference type="Proteomes" id="UP000074561">
    <property type="component" value="Chromosome"/>
</dbReference>
<comment type="cofactor">
    <cofactor evidence="1">
        <name>Fe(2+)</name>
        <dbReference type="ChEBI" id="CHEBI:29033"/>
    </cofactor>
</comment>
<reference evidence="4 5" key="1">
    <citation type="submission" date="2015-11" db="EMBL/GenBank/DDBJ databases">
        <title>Exploring the genomic traits of fungus-feeding bacterial genus Collimonas.</title>
        <authorList>
            <person name="Song C."/>
            <person name="Schmidt R."/>
            <person name="de Jager V."/>
            <person name="Krzyzanowska D."/>
            <person name="Jongedijk E."/>
            <person name="Cankar K."/>
            <person name="Beekwilder J."/>
            <person name="van Veen A."/>
            <person name="de Boer W."/>
            <person name="van Veen J.A."/>
            <person name="Garbeva P."/>
        </authorList>
    </citation>
    <scope>NUCLEOTIDE SEQUENCE [LARGE SCALE GENOMIC DNA]</scope>
    <source>
        <strain evidence="3 5">Ter291</strain>
        <strain evidence="2 4">Ter91</strain>
    </source>
</reference>
<dbReference type="SUPFAM" id="SSF51197">
    <property type="entry name" value="Clavaminate synthase-like"/>
    <property type="match status" value="1"/>
</dbReference>
<dbReference type="PANTHER" id="PTHR20883:SF48">
    <property type="entry name" value="ECTOINE DIOXYGENASE"/>
    <property type="match status" value="1"/>
</dbReference>
<gene>
    <name evidence="3" type="ORF">CPter291_0280</name>
    <name evidence="2" type="ORF">CPter91_0286</name>
</gene>
<evidence type="ECO:0000313" key="4">
    <source>
        <dbReference type="Proteomes" id="UP000074561"/>
    </source>
</evidence>
<dbReference type="PATRIC" id="fig|279113.10.peg.283"/>
<proteinExistence type="predicted"/>
<evidence type="ECO:0000313" key="5">
    <source>
        <dbReference type="Proteomes" id="UP000074914"/>
    </source>
</evidence>
<dbReference type="GO" id="GO:0016706">
    <property type="term" value="F:2-oxoglutarate-dependent dioxygenase activity"/>
    <property type="evidence" value="ECO:0007669"/>
    <property type="project" value="UniProtKB-ARBA"/>
</dbReference>
<protein>
    <submittedName>
        <fullName evidence="2">2OG-Fe(II) oxygenase superfamily protein</fullName>
    </submittedName>
</protein>
<dbReference type="EMBL" id="CP013234">
    <property type="protein sequence ID" value="AMP02685.1"/>
    <property type="molecule type" value="Genomic_DNA"/>
</dbReference>
<keyword evidence="5" id="KW-1185">Reference proteome</keyword>
<dbReference type="STRING" id="279113.CPter91_0286"/>
<evidence type="ECO:0000313" key="2">
    <source>
        <dbReference type="EMBL" id="AMP02685.1"/>
    </source>
</evidence>
<dbReference type="Gene3D" id="2.60.120.620">
    <property type="entry name" value="q2cbj1_9rhob like domain"/>
    <property type="match status" value="1"/>
</dbReference>
<accession>A0A127PYL5</accession>
<dbReference type="KEGG" id="cpra:CPter91_0286"/>
<dbReference type="PANTHER" id="PTHR20883">
    <property type="entry name" value="PHYTANOYL-COA DIOXYGENASE DOMAIN CONTAINING 1"/>
    <property type="match status" value="1"/>
</dbReference>
<evidence type="ECO:0000256" key="1">
    <source>
        <dbReference type="ARBA" id="ARBA00001954"/>
    </source>
</evidence>
<dbReference type="RefSeq" id="WP_061935975.1">
    <property type="nucleotide sequence ID" value="NZ_CP013234.1"/>
</dbReference>
<sequence>MLNSDKVEKWHADGFIKLEGFFDGKTRDAISDTVDEIAKWDVSADKWMMWFEKTKDNRKIVSKVENFLEYHDRLRELVLADQRIKDCVEQLLDEKTKMLKELLIFKYPDSGGYRPHQDIYHIPHKLPDRMVHAVVSIAIDDSEPENGGLFFSAGNHKKDVFKMDAGGVIDPEIAKTFSWEPVHCKAGDIFIFDDYAPHYSEPNKSDRSRRTLYLVFQRESTAGPNRTEYNAMKRAYNPPEEKDYDINDLRPSNGIFYRD</sequence>
<organism evidence="2 4">
    <name type="scientific">Collimonas pratensis</name>
    <dbReference type="NCBI Taxonomy" id="279113"/>
    <lineage>
        <taxon>Bacteria</taxon>
        <taxon>Pseudomonadati</taxon>
        <taxon>Pseudomonadota</taxon>
        <taxon>Betaproteobacteria</taxon>
        <taxon>Burkholderiales</taxon>
        <taxon>Oxalobacteraceae</taxon>
        <taxon>Collimonas</taxon>
    </lineage>
</organism>
<dbReference type="OrthoDB" id="9791262at2"/>